<evidence type="ECO:0000313" key="9">
    <source>
        <dbReference type="EMBL" id="RDI69831.1"/>
    </source>
</evidence>
<feature type="transmembrane region" description="Helical" evidence="7">
    <location>
        <begin position="204"/>
        <end position="226"/>
    </location>
</feature>
<dbReference type="RefSeq" id="WP_092539023.1">
    <property type="nucleotide sequence ID" value="NZ_FNKQ01000005.1"/>
</dbReference>
<dbReference type="GO" id="GO:0005886">
    <property type="term" value="C:plasma membrane"/>
    <property type="evidence" value="ECO:0007669"/>
    <property type="project" value="UniProtKB-SubCell"/>
</dbReference>
<dbReference type="InterPro" id="IPR051393">
    <property type="entry name" value="ABC_transporter_permease"/>
</dbReference>
<reference evidence="10" key="1">
    <citation type="submission" date="2016-10" db="EMBL/GenBank/DDBJ databases">
        <authorList>
            <person name="de Groot N.N."/>
        </authorList>
    </citation>
    <scope>NUCLEOTIDE SEQUENCE [LARGE SCALE GENOMIC DNA]</scope>
    <source>
        <strain evidence="10">CGMCC 1.12397</strain>
    </source>
</reference>
<sequence length="341" mass="37863">MSTPTESIRSSFRRAGSAVRSVAGRVVDRPTEENNLAGFLFVIPNVVVFSVFLLGPILYAFVLSFQEWNLFLGTGKPAWTEVFGLRLPVGNYVEILQPLPWENNWASLRSPSFNLWWFAVRNTVAYTAVVVPVQIIGGFLVALALDSRIRGKKVYRAAYFLPVMLSAAASGVIWRWILSQNGVVNEFLRPVGLAYGWANSPNTALGALMLIGLWGGIGFNMILYLAGLQNIPDELYEAARIDGADGLDRIRHVTWPNLRNTHFFVTVLAIIGTFQVFGIALAFAEGGPARATTTVVVLIYETAFVKSSFGRASAMAFFLFAVVFVFSYYRYRIEQQDEVAY</sequence>
<evidence type="ECO:0000256" key="7">
    <source>
        <dbReference type="RuleBase" id="RU363032"/>
    </source>
</evidence>
<feature type="domain" description="ABC transmembrane type-1" evidence="8">
    <location>
        <begin position="120"/>
        <end position="330"/>
    </location>
</feature>
<evidence type="ECO:0000256" key="2">
    <source>
        <dbReference type="ARBA" id="ARBA00022448"/>
    </source>
</evidence>
<protein>
    <submittedName>
        <fullName evidence="10">Carbohydrate ABC transporter membrane protein 1, CUT1 family</fullName>
    </submittedName>
    <submittedName>
        <fullName evidence="9">Sugar ABC transporter permease</fullName>
    </submittedName>
</protein>
<keyword evidence="5 7" id="KW-1133">Transmembrane helix</keyword>
<keyword evidence="2 7" id="KW-0813">Transport</keyword>
<dbReference type="CDD" id="cd06261">
    <property type="entry name" value="TM_PBP2"/>
    <property type="match status" value="1"/>
</dbReference>
<feature type="transmembrane region" description="Helical" evidence="7">
    <location>
        <begin position="263"/>
        <end position="284"/>
    </location>
</feature>
<reference evidence="11" key="2">
    <citation type="submission" date="2016-10" db="EMBL/GenBank/DDBJ databases">
        <authorList>
            <person name="Varghese N."/>
            <person name="Submissions S."/>
        </authorList>
    </citation>
    <scope>NUCLEOTIDE SEQUENCE [LARGE SCALE GENOMIC DNA]</scope>
    <source>
        <strain evidence="11">CGMCC 1.12397</strain>
    </source>
</reference>
<feature type="transmembrane region" description="Helical" evidence="7">
    <location>
        <begin position="157"/>
        <end position="177"/>
    </location>
</feature>
<name>A0A1H1G5E6_9EURY</name>
<dbReference type="Proteomes" id="UP000199289">
    <property type="component" value="Unassembled WGS sequence"/>
</dbReference>
<feature type="transmembrane region" description="Helical" evidence="7">
    <location>
        <begin position="309"/>
        <end position="329"/>
    </location>
</feature>
<evidence type="ECO:0000313" key="11">
    <source>
        <dbReference type="Proteomes" id="UP000199289"/>
    </source>
</evidence>
<evidence type="ECO:0000259" key="8">
    <source>
        <dbReference type="PROSITE" id="PS50928"/>
    </source>
</evidence>
<dbReference type="EMBL" id="FNKQ01000005">
    <property type="protein sequence ID" value="SDR08457.1"/>
    <property type="molecule type" value="Genomic_DNA"/>
</dbReference>
<organism evidence="10 11">
    <name type="scientific">Halopelagius longus</name>
    <dbReference type="NCBI Taxonomy" id="1236180"/>
    <lineage>
        <taxon>Archaea</taxon>
        <taxon>Methanobacteriati</taxon>
        <taxon>Methanobacteriota</taxon>
        <taxon>Stenosarchaea group</taxon>
        <taxon>Halobacteria</taxon>
        <taxon>Halobacteriales</taxon>
        <taxon>Haloferacaceae</taxon>
    </lineage>
</organism>
<evidence type="ECO:0000256" key="1">
    <source>
        <dbReference type="ARBA" id="ARBA00004651"/>
    </source>
</evidence>
<dbReference type="PANTHER" id="PTHR30193:SF37">
    <property type="entry name" value="INNER MEMBRANE ABC TRANSPORTER PERMEASE PROTEIN YCJO"/>
    <property type="match status" value="1"/>
</dbReference>
<dbReference type="SUPFAM" id="SSF161098">
    <property type="entry name" value="MetI-like"/>
    <property type="match status" value="1"/>
</dbReference>
<evidence type="ECO:0000313" key="10">
    <source>
        <dbReference type="EMBL" id="SDR08457.1"/>
    </source>
</evidence>
<dbReference type="EMBL" id="QQST01000003">
    <property type="protein sequence ID" value="RDI69831.1"/>
    <property type="molecule type" value="Genomic_DNA"/>
</dbReference>
<keyword evidence="6 7" id="KW-0472">Membrane</keyword>
<dbReference type="PROSITE" id="PS50928">
    <property type="entry name" value="ABC_TM1"/>
    <property type="match status" value="1"/>
</dbReference>
<evidence type="ECO:0000256" key="3">
    <source>
        <dbReference type="ARBA" id="ARBA00022475"/>
    </source>
</evidence>
<feature type="transmembrane region" description="Helical" evidence="7">
    <location>
        <begin position="39"/>
        <end position="62"/>
    </location>
</feature>
<evidence type="ECO:0000256" key="5">
    <source>
        <dbReference type="ARBA" id="ARBA00022989"/>
    </source>
</evidence>
<evidence type="ECO:0000256" key="4">
    <source>
        <dbReference type="ARBA" id="ARBA00022692"/>
    </source>
</evidence>
<feature type="transmembrane region" description="Helical" evidence="7">
    <location>
        <begin position="124"/>
        <end position="145"/>
    </location>
</feature>
<keyword evidence="4 7" id="KW-0812">Transmembrane</keyword>
<comment type="subcellular location">
    <subcellularLocation>
        <location evidence="1 7">Cell membrane</location>
        <topology evidence="1 7">Multi-pass membrane protein</topology>
    </subcellularLocation>
</comment>
<dbReference type="PANTHER" id="PTHR30193">
    <property type="entry name" value="ABC TRANSPORTER PERMEASE PROTEIN"/>
    <property type="match status" value="1"/>
</dbReference>
<dbReference type="InterPro" id="IPR035906">
    <property type="entry name" value="MetI-like_sf"/>
</dbReference>
<dbReference type="AlphaFoldDB" id="A0A1H1G5E6"/>
<evidence type="ECO:0000313" key="12">
    <source>
        <dbReference type="Proteomes" id="UP000255421"/>
    </source>
</evidence>
<dbReference type="GO" id="GO:0055085">
    <property type="term" value="P:transmembrane transport"/>
    <property type="evidence" value="ECO:0007669"/>
    <property type="project" value="InterPro"/>
</dbReference>
<dbReference type="OrthoDB" id="45815at2157"/>
<gene>
    <name evidence="9" type="ORF">DWB78_16915</name>
    <name evidence="10" type="ORF">SAMN05216278_3534</name>
</gene>
<proteinExistence type="inferred from homology"/>
<keyword evidence="12" id="KW-1185">Reference proteome</keyword>
<dbReference type="Proteomes" id="UP000255421">
    <property type="component" value="Unassembled WGS sequence"/>
</dbReference>
<dbReference type="Gene3D" id="1.10.3720.10">
    <property type="entry name" value="MetI-like"/>
    <property type="match status" value="1"/>
</dbReference>
<comment type="similarity">
    <text evidence="7">Belongs to the binding-protein-dependent transport system permease family.</text>
</comment>
<evidence type="ECO:0000256" key="6">
    <source>
        <dbReference type="ARBA" id="ARBA00023136"/>
    </source>
</evidence>
<reference evidence="9 12" key="3">
    <citation type="submission" date="2018-07" db="EMBL/GenBank/DDBJ databases">
        <title>Genome sequence of extremly halophilic archaeon Halopelagius longus strain BC12-B1.</title>
        <authorList>
            <person name="Zhang X."/>
        </authorList>
    </citation>
    <scope>NUCLEOTIDE SEQUENCE [LARGE SCALE GENOMIC DNA]</scope>
    <source>
        <strain evidence="9 12">BC12-B1</strain>
    </source>
</reference>
<dbReference type="InterPro" id="IPR000515">
    <property type="entry name" value="MetI-like"/>
</dbReference>
<accession>A0A1H1G5E6</accession>
<dbReference type="Pfam" id="PF00528">
    <property type="entry name" value="BPD_transp_1"/>
    <property type="match status" value="1"/>
</dbReference>
<keyword evidence="3" id="KW-1003">Cell membrane</keyword>